<dbReference type="Proteomes" id="UP001367508">
    <property type="component" value="Unassembled WGS sequence"/>
</dbReference>
<feature type="transmembrane region" description="Helical" evidence="6">
    <location>
        <begin position="103"/>
        <end position="123"/>
    </location>
</feature>
<keyword evidence="3 6" id="KW-0812">Transmembrane</keyword>
<keyword evidence="9" id="KW-1185">Reference proteome</keyword>
<comment type="caution">
    <text evidence="8">The sequence shown here is derived from an EMBL/GenBank/DDBJ whole genome shotgun (WGS) entry which is preliminary data.</text>
</comment>
<feature type="compositionally biased region" description="Polar residues" evidence="7">
    <location>
        <begin position="1"/>
        <end position="12"/>
    </location>
</feature>
<gene>
    <name evidence="8" type="ORF">VNO77_40130</name>
</gene>
<evidence type="ECO:0000256" key="7">
    <source>
        <dbReference type="SAM" id="MobiDB-lite"/>
    </source>
</evidence>
<evidence type="ECO:0000256" key="6">
    <source>
        <dbReference type="RuleBase" id="RU004914"/>
    </source>
</evidence>
<name>A0AAN9JZE6_CANGL</name>
<feature type="transmembrane region" description="Helical" evidence="6">
    <location>
        <begin position="144"/>
        <end position="165"/>
    </location>
</feature>
<dbReference type="Pfam" id="PF01554">
    <property type="entry name" value="MatE"/>
    <property type="match status" value="2"/>
</dbReference>
<feature type="transmembrane region" description="Helical" evidence="6">
    <location>
        <begin position="361"/>
        <end position="383"/>
    </location>
</feature>
<dbReference type="GO" id="GO:0016020">
    <property type="term" value="C:membrane"/>
    <property type="evidence" value="ECO:0007669"/>
    <property type="project" value="UniProtKB-SubCell"/>
</dbReference>
<feature type="transmembrane region" description="Helical" evidence="6">
    <location>
        <begin position="460"/>
        <end position="483"/>
    </location>
</feature>
<comment type="similarity">
    <text evidence="2 6">Belongs to the multi antimicrobial extrusion (MATE) (TC 2.A.66.1) family.</text>
</comment>
<keyword evidence="4 6" id="KW-1133">Transmembrane helix</keyword>
<protein>
    <recommendedName>
        <fullName evidence="6">Protein DETOXIFICATION</fullName>
    </recommendedName>
    <alternativeName>
        <fullName evidence="6">Multidrug and toxic compound extrusion protein</fullName>
    </alternativeName>
</protein>
<feature type="transmembrane region" description="Helical" evidence="6">
    <location>
        <begin position="177"/>
        <end position="196"/>
    </location>
</feature>
<dbReference type="PANTHER" id="PTHR11206">
    <property type="entry name" value="MULTIDRUG RESISTANCE PROTEIN"/>
    <property type="match status" value="1"/>
</dbReference>
<reference evidence="8 9" key="1">
    <citation type="submission" date="2024-01" db="EMBL/GenBank/DDBJ databases">
        <title>The genomes of 5 underutilized Papilionoideae crops provide insights into root nodulation and disease resistanc.</title>
        <authorList>
            <person name="Jiang F."/>
        </authorList>
    </citation>
    <scope>NUCLEOTIDE SEQUENCE [LARGE SCALE GENOMIC DNA]</scope>
    <source>
        <strain evidence="8">LVBAO_FW01</strain>
        <tissue evidence="8">Leaves</tissue>
    </source>
</reference>
<evidence type="ECO:0000256" key="4">
    <source>
        <dbReference type="ARBA" id="ARBA00022989"/>
    </source>
</evidence>
<feature type="transmembrane region" description="Helical" evidence="6">
    <location>
        <begin position="62"/>
        <end position="83"/>
    </location>
</feature>
<dbReference type="EMBL" id="JAYMYQ010000010">
    <property type="protein sequence ID" value="KAK7307244.1"/>
    <property type="molecule type" value="Genomic_DNA"/>
</dbReference>
<dbReference type="GO" id="GO:0042910">
    <property type="term" value="F:xenobiotic transmembrane transporter activity"/>
    <property type="evidence" value="ECO:0007669"/>
    <property type="project" value="InterPro"/>
</dbReference>
<feature type="transmembrane region" description="Helical" evidence="6">
    <location>
        <begin position="319"/>
        <end position="341"/>
    </location>
</feature>
<keyword evidence="5 6" id="KW-0472">Membrane</keyword>
<comment type="subcellular location">
    <subcellularLocation>
        <location evidence="1">Membrane</location>
        <topology evidence="1">Multi-pass membrane protein</topology>
    </subcellularLocation>
</comment>
<dbReference type="GO" id="GO:0015297">
    <property type="term" value="F:antiporter activity"/>
    <property type="evidence" value="ECO:0007669"/>
    <property type="project" value="InterPro"/>
</dbReference>
<feature type="transmembrane region" description="Helical" evidence="6">
    <location>
        <begin position="235"/>
        <end position="260"/>
    </location>
</feature>
<dbReference type="CDD" id="cd13132">
    <property type="entry name" value="MATE_eukaryotic"/>
    <property type="match status" value="1"/>
</dbReference>
<dbReference type="InterPro" id="IPR002528">
    <property type="entry name" value="MATE_fam"/>
</dbReference>
<feature type="transmembrane region" description="Helical" evidence="6">
    <location>
        <begin position="281"/>
        <end position="307"/>
    </location>
</feature>
<evidence type="ECO:0000256" key="3">
    <source>
        <dbReference type="ARBA" id="ARBA00022692"/>
    </source>
</evidence>
<proteinExistence type="inferred from homology"/>
<dbReference type="GO" id="GO:1990961">
    <property type="term" value="P:xenobiotic detoxification by transmembrane export across the plasma membrane"/>
    <property type="evidence" value="ECO:0007669"/>
    <property type="project" value="InterPro"/>
</dbReference>
<feature type="transmembrane region" description="Helical" evidence="6">
    <location>
        <begin position="432"/>
        <end position="454"/>
    </location>
</feature>
<evidence type="ECO:0000313" key="9">
    <source>
        <dbReference type="Proteomes" id="UP001367508"/>
    </source>
</evidence>
<evidence type="ECO:0000256" key="2">
    <source>
        <dbReference type="ARBA" id="ARBA00010199"/>
    </source>
</evidence>
<accession>A0AAN9JZE6</accession>
<organism evidence="8 9">
    <name type="scientific">Canavalia gladiata</name>
    <name type="common">Sword bean</name>
    <name type="synonym">Dolichos gladiatus</name>
    <dbReference type="NCBI Taxonomy" id="3824"/>
    <lineage>
        <taxon>Eukaryota</taxon>
        <taxon>Viridiplantae</taxon>
        <taxon>Streptophyta</taxon>
        <taxon>Embryophyta</taxon>
        <taxon>Tracheophyta</taxon>
        <taxon>Spermatophyta</taxon>
        <taxon>Magnoliopsida</taxon>
        <taxon>eudicotyledons</taxon>
        <taxon>Gunneridae</taxon>
        <taxon>Pentapetalae</taxon>
        <taxon>rosids</taxon>
        <taxon>fabids</taxon>
        <taxon>Fabales</taxon>
        <taxon>Fabaceae</taxon>
        <taxon>Papilionoideae</taxon>
        <taxon>50 kb inversion clade</taxon>
        <taxon>NPAAA clade</taxon>
        <taxon>indigoferoid/millettioid clade</taxon>
        <taxon>Phaseoleae</taxon>
        <taxon>Canavalia</taxon>
    </lineage>
</organism>
<feature type="region of interest" description="Disordered" evidence="7">
    <location>
        <begin position="1"/>
        <end position="33"/>
    </location>
</feature>
<dbReference type="NCBIfam" id="TIGR00797">
    <property type="entry name" value="matE"/>
    <property type="match status" value="1"/>
</dbReference>
<dbReference type="InterPro" id="IPR045069">
    <property type="entry name" value="MATE_euk"/>
</dbReference>
<feature type="transmembrane region" description="Helical" evidence="6">
    <location>
        <begin position="403"/>
        <end position="425"/>
    </location>
</feature>
<feature type="transmembrane region" description="Helical" evidence="6">
    <location>
        <begin position="208"/>
        <end position="229"/>
    </location>
</feature>
<evidence type="ECO:0000313" key="8">
    <source>
        <dbReference type="EMBL" id="KAK7307244.1"/>
    </source>
</evidence>
<sequence>MNPSDGNSTQPLLTPRARDEPHRNHPQSAASTAVFTADTPDIAPITGPGEFSRQFMVESKKLWYLAGPAIFSFVSKYSLGAFTQIFAGHIGTIDLAAVSVENSLIAGFSFGVMLGMGSALETLCGQAVGAGKLDMLGVYMQRSWVILTCMAFPLCLLYIFAGPVLKIIGQDTYISEAAGTFAIWMIPQLFAYALNFPVAKFLQAQSKVMVIAVISAVAMVFHPVLSWLLMLKLGWGLVGAAVVLNGAWWFVVVAQLAYVFSGRCGRAWTGFSWEAFRSLWGFFRLSLASAVMLCLETWYFMALILFAGYLENAEVSVDAFSICMNILGWTIMVSFGMNVAVSVRVSNELGAVHPRTARFSLVVAVITSILIGLLLALVLIISRDQYPSLFSNDTEVKELVKELTPLLCICIVINNVQPVLSGVAIGAGWQAIVAYVNIACYYLFGIPMGLILGYKVNLGVKGIWCGMMSGTILQTCVLFVMVYKTNWTKEASLAEDRIRAWGGHQKAIVNSNDLENTEKT</sequence>
<evidence type="ECO:0000256" key="1">
    <source>
        <dbReference type="ARBA" id="ARBA00004141"/>
    </source>
</evidence>
<dbReference type="AlphaFoldDB" id="A0AAN9JZE6"/>
<evidence type="ECO:0000256" key="5">
    <source>
        <dbReference type="ARBA" id="ARBA00023136"/>
    </source>
</evidence>